<name>A0A7E4V8R9_PANRE</name>
<protein>
    <submittedName>
        <fullName evidence="2">PX domain-containing protein</fullName>
    </submittedName>
</protein>
<evidence type="ECO:0000313" key="1">
    <source>
        <dbReference type="Proteomes" id="UP000492821"/>
    </source>
</evidence>
<dbReference type="AlphaFoldDB" id="A0A7E4V8R9"/>
<evidence type="ECO:0000313" key="2">
    <source>
        <dbReference type="WBParaSite" id="Pan_g17473.t1"/>
    </source>
</evidence>
<dbReference type="WBParaSite" id="Pan_g17473.t1">
    <property type="protein sequence ID" value="Pan_g17473.t1"/>
    <property type="gene ID" value="Pan_g17473"/>
</dbReference>
<reference evidence="1" key="1">
    <citation type="journal article" date="2013" name="Genetics">
        <title>The draft genome and transcriptome of Panagrellus redivivus are shaped by the harsh demands of a free-living lifestyle.</title>
        <authorList>
            <person name="Srinivasan J."/>
            <person name="Dillman A.R."/>
            <person name="Macchietto M.G."/>
            <person name="Heikkinen L."/>
            <person name="Lakso M."/>
            <person name="Fracchia K.M."/>
            <person name="Antoshechkin I."/>
            <person name="Mortazavi A."/>
            <person name="Wong G."/>
            <person name="Sternberg P.W."/>
        </authorList>
    </citation>
    <scope>NUCLEOTIDE SEQUENCE [LARGE SCALE GENOMIC DNA]</scope>
    <source>
        <strain evidence="1">MT8872</strain>
    </source>
</reference>
<sequence length="74" mass="8310">MCHRVRETSRIQKGVLMSFQKKLNALRLQAFPDFVVAGRRSIICKLPTDVNDNGISVSHFFEAVKGVGWDYGIG</sequence>
<accession>A0A7E4V8R9</accession>
<organism evidence="1 2">
    <name type="scientific">Panagrellus redivivus</name>
    <name type="common">Microworm</name>
    <dbReference type="NCBI Taxonomy" id="6233"/>
    <lineage>
        <taxon>Eukaryota</taxon>
        <taxon>Metazoa</taxon>
        <taxon>Ecdysozoa</taxon>
        <taxon>Nematoda</taxon>
        <taxon>Chromadorea</taxon>
        <taxon>Rhabditida</taxon>
        <taxon>Tylenchina</taxon>
        <taxon>Panagrolaimomorpha</taxon>
        <taxon>Panagrolaimoidea</taxon>
        <taxon>Panagrolaimidae</taxon>
        <taxon>Panagrellus</taxon>
    </lineage>
</organism>
<keyword evidence="1" id="KW-1185">Reference proteome</keyword>
<reference evidence="2" key="2">
    <citation type="submission" date="2020-10" db="UniProtKB">
        <authorList>
            <consortium name="WormBaseParasite"/>
        </authorList>
    </citation>
    <scope>IDENTIFICATION</scope>
</reference>
<dbReference type="Proteomes" id="UP000492821">
    <property type="component" value="Unassembled WGS sequence"/>
</dbReference>
<proteinExistence type="predicted"/>